<evidence type="ECO:0000256" key="2">
    <source>
        <dbReference type="ARBA" id="ARBA00010846"/>
    </source>
</evidence>
<dbReference type="InterPro" id="IPR045005">
    <property type="entry name" value="BPM1-6"/>
</dbReference>
<evidence type="ECO:0000313" key="4">
    <source>
        <dbReference type="EMBL" id="KAJ1697503.1"/>
    </source>
</evidence>
<sequence length="144" mass="16610">MKAPVFKAMLHFIYWDSLSQCEPQGGGDAKRDSVFLTEHLLVAANRYGLDRLRLLCEEKLCNFLDRENVINILILAEQHNCSQLKEVCLQFLARPKVIQDVFISDGFQDLIKSCPSILKELLIQKKKKSVRMLDAIFLLNQSRE</sequence>
<comment type="pathway">
    <text evidence="1">Protein modification; protein ubiquitination.</text>
</comment>
<dbReference type="AlphaFoldDB" id="A0A9Q0CPD9"/>
<evidence type="ECO:0000259" key="3">
    <source>
        <dbReference type="Pfam" id="PF24570"/>
    </source>
</evidence>
<dbReference type="PANTHER" id="PTHR26379:SF187">
    <property type="entry name" value="OS07G0655300 PROTEIN"/>
    <property type="match status" value="1"/>
</dbReference>
<dbReference type="Gene3D" id="1.25.40.420">
    <property type="match status" value="1"/>
</dbReference>
<evidence type="ECO:0000313" key="5">
    <source>
        <dbReference type="Proteomes" id="UP001151287"/>
    </source>
</evidence>
<feature type="domain" description="BPM/SPOP BACK" evidence="3">
    <location>
        <begin position="68"/>
        <end position="122"/>
    </location>
</feature>
<dbReference type="OrthoDB" id="1878800at2759"/>
<proteinExistence type="inferred from homology"/>
<dbReference type="Proteomes" id="UP001151287">
    <property type="component" value="Unassembled WGS sequence"/>
</dbReference>
<dbReference type="Gene3D" id="3.30.710.10">
    <property type="entry name" value="Potassium Channel Kv1.1, Chain A"/>
    <property type="match status" value="1"/>
</dbReference>
<reference evidence="4" key="1">
    <citation type="journal article" date="2022" name="Cell">
        <title>Repeat-based holocentromeres influence genome architecture and karyotype evolution.</title>
        <authorList>
            <person name="Hofstatter P.G."/>
            <person name="Thangavel G."/>
            <person name="Lux T."/>
            <person name="Neumann P."/>
            <person name="Vondrak T."/>
            <person name="Novak P."/>
            <person name="Zhang M."/>
            <person name="Costa L."/>
            <person name="Castellani M."/>
            <person name="Scott A."/>
            <person name="Toegelov H."/>
            <person name="Fuchs J."/>
            <person name="Mata-Sucre Y."/>
            <person name="Dias Y."/>
            <person name="Vanzela A.L.L."/>
            <person name="Huettel B."/>
            <person name="Almeida C.C.S."/>
            <person name="Simkova H."/>
            <person name="Souza G."/>
            <person name="Pedrosa-Harand A."/>
            <person name="Macas J."/>
            <person name="Mayer K.F.X."/>
            <person name="Houben A."/>
            <person name="Marques A."/>
        </authorList>
    </citation>
    <scope>NUCLEOTIDE SEQUENCE</scope>
    <source>
        <strain evidence="4">RhyBre1mFocal</strain>
    </source>
</reference>
<name>A0A9Q0CPD9_9POAL</name>
<comment type="caution">
    <text evidence="4">The sequence shown here is derived from an EMBL/GenBank/DDBJ whole genome shotgun (WGS) entry which is preliminary data.</text>
</comment>
<gene>
    <name evidence="4" type="ORF">LUZ63_006015</name>
</gene>
<dbReference type="InterPro" id="IPR056423">
    <property type="entry name" value="BACK_BPM_SPOP"/>
</dbReference>
<accession>A0A9Q0CPD9</accession>
<dbReference type="SUPFAM" id="SSF54695">
    <property type="entry name" value="POZ domain"/>
    <property type="match status" value="1"/>
</dbReference>
<dbReference type="PANTHER" id="PTHR26379">
    <property type="entry name" value="BTB/POZ AND MATH DOMAIN-CONTAINING PROTEIN 1"/>
    <property type="match status" value="1"/>
</dbReference>
<comment type="similarity">
    <text evidence="2">Belongs to the Tdpoz family.</text>
</comment>
<organism evidence="4 5">
    <name type="scientific">Rhynchospora breviuscula</name>
    <dbReference type="NCBI Taxonomy" id="2022672"/>
    <lineage>
        <taxon>Eukaryota</taxon>
        <taxon>Viridiplantae</taxon>
        <taxon>Streptophyta</taxon>
        <taxon>Embryophyta</taxon>
        <taxon>Tracheophyta</taxon>
        <taxon>Spermatophyta</taxon>
        <taxon>Magnoliopsida</taxon>
        <taxon>Liliopsida</taxon>
        <taxon>Poales</taxon>
        <taxon>Cyperaceae</taxon>
        <taxon>Cyperoideae</taxon>
        <taxon>Rhynchosporeae</taxon>
        <taxon>Rhynchospora</taxon>
    </lineage>
</organism>
<dbReference type="Pfam" id="PF24570">
    <property type="entry name" value="BACK_BPM_SPOP"/>
    <property type="match status" value="1"/>
</dbReference>
<protein>
    <recommendedName>
        <fullName evidence="3">BPM/SPOP BACK domain-containing protein</fullName>
    </recommendedName>
</protein>
<keyword evidence="5" id="KW-1185">Reference proteome</keyword>
<evidence type="ECO:0000256" key="1">
    <source>
        <dbReference type="ARBA" id="ARBA00004906"/>
    </source>
</evidence>
<dbReference type="EMBL" id="JAMQYH010000002">
    <property type="protein sequence ID" value="KAJ1697503.1"/>
    <property type="molecule type" value="Genomic_DNA"/>
</dbReference>
<dbReference type="GO" id="GO:0016567">
    <property type="term" value="P:protein ubiquitination"/>
    <property type="evidence" value="ECO:0007669"/>
    <property type="project" value="InterPro"/>
</dbReference>
<dbReference type="InterPro" id="IPR011333">
    <property type="entry name" value="SKP1/BTB/POZ_sf"/>
</dbReference>